<dbReference type="HOGENOM" id="CLU_2856139_0_0_1"/>
<keyword evidence="2" id="KW-1185">Reference proteome</keyword>
<sequence>MKHRHPAGSKWQANATSMSPTPIHLPFLGAARDLFLRCCPVQKKKKERKGSNFPCTKLYLCCLTF</sequence>
<evidence type="ECO:0000313" key="1">
    <source>
        <dbReference type="EMBL" id="CAZ81838.1"/>
    </source>
</evidence>
<gene>
    <name evidence="1" type="ORF">GSTUM_00000491001</name>
</gene>
<accession>D5GBE5</accession>
<dbReference type="AlphaFoldDB" id="D5GBE5"/>
<dbReference type="KEGG" id="tml:GSTUM_00000491001"/>
<dbReference type="EMBL" id="FN430092">
    <property type="protein sequence ID" value="CAZ81838.1"/>
    <property type="molecule type" value="Genomic_DNA"/>
</dbReference>
<organism evidence="1 2">
    <name type="scientific">Tuber melanosporum (strain Mel28)</name>
    <name type="common">Perigord black truffle</name>
    <dbReference type="NCBI Taxonomy" id="656061"/>
    <lineage>
        <taxon>Eukaryota</taxon>
        <taxon>Fungi</taxon>
        <taxon>Dikarya</taxon>
        <taxon>Ascomycota</taxon>
        <taxon>Pezizomycotina</taxon>
        <taxon>Pezizomycetes</taxon>
        <taxon>Pezizales</taxon>
        <taxon>Tuberaceae</taxon>
        <taxon>Tuber</taxon>
    </lineage>
</organism>
<feature type="non-terminal residue" evidence="1">
    <location>
        <position position="65"/>
    </location>
</feature>
<protein>
    <submittedName>
        <fullName evidence="1">(Perigord truffle) hypothetical protein</fullName>
    </submittedName>
</protein>
<proteinExistence type="predicted"/>
<dbReference type="Proteomes" id="UP000006911">
    <property type="component" value="Unassembled WGS sequence"/>
</dbReference>
<dbReference type="RefSeq" id="XP_002837647.1">
    <property type="nucleotide sequence ID" value="XM_002837601.1"/>
</dbReference>
<dbReference type="InParanoid" id="D5GBE5"/>
<reference evidence="1 2" key="1">
    <citation type="journal article" date="2010" name="Nature">
        <title>Perigord black truffle genome uncovers evolutionary origins and mechanisms of symbiosis.</title>
        <authorList>
            <person name="Martin F."/>
            <person name="Kohler A."/>
            <person name="Murat C."/>
            <person name="Balestrini R."/>
            <person name="Coutinho P.M."/>
            <person name="Jaillon O."/>
            <person name="Montanini B."/>
            <person name="Morin E."/>
            <person name="Noel B."/>
            <person name="Percudani R."/>
            <person name="Porcel B."/>
            <person name="Rubini A."/>
            <person name="Amicucci A."/>
            <person name="Amselem J."/>
            <person name="Anthouard V."/>
            <person name="Arcioni S."/>
            <person name="Artiguenave F."/>
            <person name="Aury J.M."/>
            <person name="Ballario P."/>
            <person name="Bolchi A."/>
            <person name="Brenna A."/>
            <person name="Brun A."/>
            <person name="Buee M."/>
            <person name="Cantarel B."/>
            <person name="Chevalier G."/>
            <person name="Couloux A."/>
            <person name="Da Silva C."/>
            <person name="Denoeud F."/>
            <person name="Duplessis S."/>
            <person name="Ghignone S."/>
            <person name="Hilselberger B."/>
            <person name="Iotti M."/>
            <person name="Marcais B."/>
            <person name="Mello A."/>
            <person name="Miranda M."/>
            <person name="Pacioni G."/>
            <person name="Quesneville H."/>
            <person name="Riccioni C."/>
            <person name="Ruotolo R."/>
            <person name="Splivallo R."/>
            <person name="Stocchi V."/>
            <person name="Tisserant E."/>
            <person name="Viscomi A.R."/>
            <person name="Zambonelli A."/>
            <person name="Zampieri E."/>
            <person name="Henrissat B."/>
            <person name="Lebrun M.H."/>
            <person name="Paolocci F."/>
            <person name="Bonfante P."/>
            <person name="Ottonello S."/>
            <person name="Wincker P."/>
        </authorList>
    </citation>
    <scope>NUCLEOTIDE SEQUENCE [LARGE SCALE GENOMIC DNA]</scope>
    <source>
        <strain evidence="1 2">Mel28</strain>
    </source>
</reference>
<evidence type="ECO:0000313" key="2">
    <source>
        <dbReference type="Proteomes" id="UP000006911"/>
    </source>
</evidence>
<name>D5GBE5_TUBMM</name>
<dbReference type="GeneID" id="9184412"/>